<comment type="caution">
    <text evidence="2">The sequence shown here is derived from an EMBL/GenBank/DDBJ whole genome shotgun (WGS) entry which is preliminary data.</text>
</comment>
<keyword evidence="1" id="KW-0732">Signal</keyword>
<reference evidence="2" key="1">
    <citation type="submission" date="2022-04" db="EMBL/GenBank/DDBJ databases">
        <authorList>
            <person name="Ren T."/>
        </authorList>
    </citation>
    <scope>NUCLEOTIDE SEQUENCE</scope>
    <source>
        <strain evidence="2">F63249</strain>
    </source>
</reference>
<dbReference type="RefSeq" id="WP_248411521.1">
    <property type="nucleotide sequence ID" value="NZ_JALPQF010000001.1"/>
</dbReference>
<dbReference type="Proteomes" id="UP001203687">
    <property type="component" value="Unassembled WGS sequence"/>
</dbReference>
<keyword evidence="3" id="KW-1185">Reference proteome</keyword>
<dbReference type="EMBL" id="JALPQF010000001">
    <property type="protein sequence ID" value="MCK8479092.1"/>
    <property type="molecule type" value="Genomic_DNA"/>
</dbReference>
<organism evidence="2 3">
    <name type="scientific">Psychroserpens algicola</name>
    <dbReference type="NCBI Taxonomy" id="1719034"/>
    <lineage>
        <taxon>Bacteria</taxon>
        <taxon>Pseudomonadati</taxon>
        <taxon>Bacteroidota</taxon>
        <taxon>Flavobacteriia</taxon>
        <taxon>Flavobacteriales</taxon>
        <taxon>Flavobacteriaceae</taxon>
        <taxon>Psychroserpens</taxon>
    </lineage>
</organism>
<name>A0ABT0H5L4_9FLAO</name>
<sequence>MTFSISFLLLLSAVITNAQEVTGTYQLHSKSDDFELTRTLTLNADGTFDYYNYRWVERGIPQDTHTYGKGTWTQDDKVISFFTEAESLDDKFTLDFSGTKARFISKSSRDKSDRSIKTALRFYESEIFWVKGMKLIKQ</sequence>
<proteinExistence type="predicted"/>
<protein>
    <recommendedName>
        <fullName evidence="4">Lipocalin-like domain-containing protein</fullName>
    </recommendedName>
</protein>
<evidence type="ECO:0008006" key="4">
    <source>
        <dbReference type="Google" id="ProtNLM"/>
    </source>
</evidence>
<evidence type="ECO:0000313" key="2">
    <source>
        <dbReference type="EMBL" id="MCK8479092.1"/>
    </source>
</evidence>
<evidence type="ECO:0000313" key="3">
    <source>
        <dbReference type="Proteomes" id="UP001203687"/>
    </source>
</evidence>
<feature type="chain" id="PRO_5046662527" description="Lipocalin-like domain-containing protein" evidence="1">
    <location>
        <begin position="19"/>
        <end position="138"/>
    </location>
</feature>
<feature type="signal peptide" evidence="1">
    <location>
        <begin position="1"/>
        <end position="18"/>
    </location>
</feature>
<evidence type="ECO:0000256" key="1">
    <source>
        <dbReference type="SAM" id="SignalP"/>
    </source>
</evidence>
<gene>
    <name evidence="2" type="ORF">MUY34_00595</name>
</gene>
<accession>A0ABT0H5L4</accession>